<dbReference type="SUPFAM" id="SSF88874">
    <property type="entry name" value="Receptor-binding domain of short tail fibre protein gp12"/>
    <property type="match status" value="1"/>
</dbReference>
<reference evidence="2" key="1">
    <citation type="submission" date="2021-01" db="EMBL/GenBank/DDBJ databases">
        <title>Fulvivirga kasyanovii gen. nov., sp nov., a novel member of the phylum Bacteroidetes isolated from seawater in a mussel farm.</title>
        <authorList>
            <person name="Zhao L.-H."/>
            <person name="Wang Z.-J."/>
        </authorList>
    </citation>
    <scope>NUCLEOTIDE SEQUENCE</scope>
    <source>
        <strain evidence="2">2943</strain>
    </source>
</reference>
<evidence type="ECO:0000259" key="1">
    <source>
        <dbReference type="PROSITE" id="PS50968"/>
    </source>
</evidence>
<dbReference type="GO" id="GO:0045254">
    <property type="term" value="C:pyruvate dehydrogenase complex"/>
    <property type="evidence" value="ECO:0007669"/>
    <property type="project" value="InterPro"/>
</dbReference>
<accession>A0A937FDV6</accession>
<proteinExistence type="predicted"/>
<comment type="caution">
    <text evidence="2">The sequence shown here is derived from an EMBL/GenBank/DDBJ whole genome shotgun (WGS) entry which is preliminary data.</text>
</comment>
<dbReference type="EMBL" id="JAESIY010000021">
    <property type="protein sequence ID" value="MBL3658954.1"/>
    <property type="molecule type" value="Genomic_DNA"/>
</dbReference>
<evidence type="ECO:0000313" key="3">
    <source>
        <dbReference type="Proteomes" id="UP000659388"/>
    </source>
</evidence>
<dbReference type="PANTHER" id="PTHR23151">
    <property type="entry name" value="DIHYDROLIPOAMIDE ACETYL/SUCCINYL-TRANSFERASE-RELATED"/>
    <property type="match status" value="1"/>
</dbReference>
<dbReference type="CDD" id="cd06849">
    <property type="entry name" value="lipoyl_domain"/>
    <property type="match status" value="1"/>
</dbReference>
<dbReference type="Gene3D" id="3.90.1340.10">
    <property type="entry name" value="Phage tail collar domain"/>
    <property type="match status" value="1"/>
</dbReference>
<dbReference type="InterPro" id="IPR045257">
    <property type="entry name" value="E2/Pdx1"/>
</dbReference>
<evidence type="ECO:0000313" key="2">
    <source>
        <dbReference type="EMBL" id="MBL3658954.1"/>
    </source>
</evidence>
<dbReference type="InterPro" id="IPR037053">
    <property type="entry name" value="Phage_tail_collar_dom_sf"/>
</dbReference>
<protein>
    <submittedName>
        <fullName evidence="2">Tail fiber protein</fullName>
    </submittedName>
</protein>
<dbReference type="Pfam" id="PF00364">
    <property type="entry name" value="Biotin_lipoyl"/>
    <property type="match status" value="1"/>
</dbReference>
<gene>
    <name evidence="2" type="ORF">JL102_22600</name>
</gene>
<dbReference type="AlphaFoldDB" id="A0A937FDV6"/>
<dbReference type="SUPFAM" id="SSF51230">
    <property type="entry name" value="Single hybrid motif"/>
    <property type="match status" value="1"/>
</dbReference>
<dbReference type="InterPro" id="IPR011083">
    <property type="entry name" value="Phage_tail_collar_dom"/>
</dbReference>
<organism evidence="2 3">
    <name type="scientific">Fulvivirga sediminis</name>
    <dbReference type="NCBI Taxonomy" id="2803949"/>
    <lineage>
        <taxon>Bacteria</taxon>
        <taxon>Pseudomonadati</taxon>
        <taxon>Bacteroidota</taxon>
        <taxon>Cytophagia</taxon>
        <taxon>Cytophagales</taxon>
        <taxon>Fulvivirgaceae</taxon>
        <taxon>Fulvivirga</taxon>
    </lineage>
</organism>
<dbReference type="Gene3D" id="2.40.50.100">
    <property type="match status" value="1"/>
</dbReference>
<dbReference type="Proteomes" id="UP000659388">
    <property type="component" value="Unassembled WGS sequence"/>
</dbReference>
<dbReference type="InterPro" id="IPR000089">
    <property type="entry name" value="Biotin_lipoyl"/>
</dbReference>
<feature type="domain" description="Lipoyl-binding" evidence="1">
    <location>
        <begin position="20"/>
        <end position="95"/>
    </location>
</feature>
<dbReference type="Pfam" id="PF07484">
    <property type="entry name" value="Collar"/>
    <property type="match status" value="1"/>
</dbReference>
<dbReference type="InterPro" id="IPR011053">
    <property type="entry name" value="Single_hybrid_motif"/>
</dbReference>
<dbReference type="GO" id="GO:0006086">
    <property type="term" value="P:pyruvate decarboxylation to acetyl-CoA"/>
    <property type="evidence" value="ECO:0007669"/>
    <property type="project" value="InterPro"/>
</dbReference>
<name>A0A937FDV6_9BACT</name>
<dbReference type="PROSITE" id="PS50968">
    <property type="entry name" value="BIOTINYL_LIPOYL"/>
    <property type="match status" value="1"/>
</dbReference>
<keyword evidence="3" id="KW-1185">Reference proteome</keyword>
<dbReference type="RefSeq" id="WP_202246748.1">
    <property type="nucleotide sequence ID" value="NZ_JAESIY010000021.1"/>
</dbReference>
<dbReference type="PANTHER" id="PTHR23151:SF90">
    <property type="entry name" value="DIHYDROLIPOYLLYSINE-RESIDUE ACETYLTRANSFERASE COMPONENT OF PYRUVATE DEHYDROGENASE COMPLEX, MITOCHONDRIAL-RELATED"/>
    <property type="match status" value="1"/>
</dbReference>
<sequence length="187" mass="20842">MLNNFFNKSVGHSKKREESAEVIRLPKVSNHMKDALVSKWFVQVGDDVKPGDVLAEVDTDKATMELESFAMGTILYQAVKEGEKVAVNGLLAIIGTQGEDIDHLINEKPQSFELGEELMYGVVGEVKMFAGRDIPKNWLSCDGSLYDKVEMSNLYKGIGNQYGVEGEKFRVPNLESLKGVVYIICYQ</sequence>